<accession>A0A261SNB7</accession>
<sequence length="169" mass="18030">MPAPAIPLSVLRAGALVLLAALAGCADPGSAKPGTLLSDMEKRYGPPGAQCPGPDGGQRVVWSQQPEGSTAWAAYIGADGRLVSVAQVLNPELFGDIEPGWTPGQVRCVFGPPANIGTAGLGEMREVVWTYYYLQDQHWHMALYVYMGADGKRVTHHGIGPDARYRRSE</sequence>
<comment type="caution">
    <text evidence="2">The sequence shown here is derived from an EMBL/GenBank/DDBJ whole genome shotgun (WGS) entry which is preliminary data.</text>
</comment>
<dbReference type="RefSeq" id="WP_094852714.1">
    <property type="nucleotide sequence ID" value="NZ_NEVM01000001.1"/>
</dbReference>
<evidence type="ECO:0000313" key="3">
    <source>
        <dbReference type="Proteomes" id="UP000216020"/>
    </source>
</evidence>
<reference evidence="3" key="1">
    <citation type="submission" date="2017-05" db="EMBL/GenBank/DDBJ databases">
        <title>Complete and WGS of Bordetella genogroups.</title>
        <authorList>
            <person name="Spilker T."/>
            <person name="Lipuma J."/>
        </authorList>
    </citation>
    <scope>NUCLEOTIDE SEQUENCE [LARGE SCALE GENOMIC DNA]</scope>
    <source>
        <strain evidence="3">AU16122</strain>
    </source>
</reference>
<evidence type="ECO:0000313" key="2">
    <source>
        <dbReference type="EMBL" id="OZI38615.1"/>
    </source>
</evidence>
<gene>
    <name evidence="2" type="ORF">CAL29_04595</name>
</gene>
<keyword evidence="1" id="KW-0732">Signal</keyword>
<proteinExistence type="predicted"/>
<keyword evidence="3" id="KW-1185">Reference proteome</keyword>
<dbReference type="Proteomes" id="UP000216020">
    <property type="component" value="Unassembled WGS sequence"/>
</dbReference>
<feature type="chain" id="PRO_5012356578" description="Lipoprotein" evidence="1">
    <location>
        <begin position="27"/>
        <end position="169"/>
    </location>
</feature>
<dbReference type="OrthoDB" id="8962020at2"/>
<name>A0A261SNB7_9BORD</name>
<protein>
    <recommendedName>
        <fullName evidence="4">Lipoprotein</fullName>
    </recommendedName>
</protein>
<dbReference type="EMBL" id="NEVM01000001">
    <property type="protein sequence ID" value="OZI38615.1"/>
    <property type="molecule type" value="Genomic_DNA"/>
</dbReference>
<evidence type="ECO:0008006" key="4">
    <source>
        <dbReference type="Google" id="ProtNLM"/>
    </source>
</evidence>
<organism evidence="2 3">
    <name type="scientific">Bordetella genomosp. 10</name>
    <dbReference type="NCBI Taxonomy" id="1416804"/>
    <lineage>
        <taxon>Bacteria</taxon>
        <taxon>Pseudomonadati</taxon>
        <taxon>Pseudomonadota</taxon>
        <taxon>Betaproteobacteria</taxon>
        <taxon>Burkholderiales</taxon>
        <taxon>Alcaligenaceae</taxon>
        <taxon>Bordetella</taxon>
    </lineage>
</organism>
<feature type="signal peptide" evidence="1">
    <location>
        <begin position="1"/>
        <end position="26"/>
    </location>
</feature>
<dbReference type="AlphaFoldDB" id="A0A261SNB7"/>
<evidence type="ECO:0000256" key="1">
    <source>
        <dbReference type="SAM" id="SignalP"/>
    </source>
</evidence>